<dbReference type="PANTHER" id="PTHR34448">
    <property type="entry name" value="AMINOPEPTIDASE"/>
    <property type="match status" value="1"/>
</dbReference>
<evidence type="ECO:0000313" key="10">
    <source>
        <dbReference type="EMBL" id="OLU41710.1"/>
    </source>
</evidence>
<comment type="similarity">
    <text evidence="4">Belongs to the peptidase M29 family.</text>
</comment>
<dbReference type="InterPro" id="IPR052170">
    <property type="entry name" value="M29_Exopeptidase"/>
</dbReference>
<reference evidence="10 11" key="1">
    <citation type="submission" date="2016-11" db="EMBL/GenBank/DDBJ databases">
        <title>Description of two novel members of the family Erysipelotrichaceae: Ileibacterium lipovorans gen. nov., sp. nov. and Dubosiella newyorkensis, gen. nov., sp. nov.</title>
        <authorList>
            <person name="Cox L.M."/>
            <person name="Sohn J."/>
            <person name="Tyrrell K.L."/>
            <person name="Citron D.M."/>
            <person name="Lawson P.A."/>
            <person name="Patel N.B."/>
            <person name="Iizumi T."/>
            <person name="Perez-Perez G.I."/>
            <person name="Goldstein E.J."/>
            <person name="Blaser M.J."/>
        </authorList>
    </citation>
    <scope>NUCLEOTIDE SEQUENCE [LARGE SCALE GENOMIC DNA]</scope>
    <source>
        <strain evidence="10 11">NYU-BL-A3</strain>
    </source>
</reference>
<gene>
    <name evidence="10" type="ORF">BO222_02770</name>
</gene>
<comment type="cofactor">
    <cofactor evidence="2">
        <name>Mg(2+)</name>
        <dbReference type="ChEBI" id="CHEBI:18420"/>
    </cofactor>
</comment>
<dbReference type="GO" id="GO:0004177">
    <property type="term" value="F:aminopeptidase activity"/>
    <property type="evidence" value="ECO:0007669"/>
    <property type="project" value="UniProtKB-KW"/>
</dbReference>
<evidence type="ECO:0008006" key="12">
    <source>
        <dbReference type="Google" id="ProtNLM"/>
    </source>
</evidence>
<evidence type="ECO:0000256" key="2">
    <source>
        <dbReference type="ARBA" id="ARBA00001946"/>
    </source>
</evidence>
<dbReference type="GO" id="GO:0046872">
    <property type="term" value="F:metal ion binding"/>
    <property type="evidence" value="ECO:0007669"/>
    <property type="project" value="UniProtKB-KW"/>
</dbReference>
<evidence type="ECO:0000256" key="5">
    <source>
        <dbReference type="ARBA" id="ARBA00022438"/>
    </source>
</evidence>
<dbReference type="SUPFAM" id="SSF144052">
    <property type="entry name" value="Thermophilic metalloprotease-like"/>
    <property type="match status" value="1"/>
</dbReference>
<dbReference type="RefSeq" id="WP_075818180.1">
    <property type="nucleotide sequence ID" value="NZ_CAJUTZ010000150.1"/>
</dbReference>
<dbReference type="PANTHER" id="PTHR34448:SF3">
    <property type="entry name" value="AMINOPEPTIDASE AMPS"/>
    <property type="match status" value="1"/>
</dbReference>
<comment type="cofactor">
    <cofactor evidence="3">
        <name>Zn(2+)</name>
        <dbReference type="ChEBI" id="CHEBI:29105"/>
    </cofactor>
</comment>
<keyword evidence="9" id="KW-0482">Metalloprotease</keyword>
<evidence type="ECO:0000256" key="3">
    <source>
        <dbReference type="ARBA" id="ARBA00001947"/>
    </source>
</evidence>
<dbReference type="PRINTS" id="PR00919">
    <property type="entry name" value="THERMOPTASE"/>
</dbReference>
<name>A0A1U7NHY9_9FIRM</name>
<dbReference type="Gene3D" id="3.40.1830.10">
    <property type="entry name" value="Thermophilic metalloprotease (M29)"/>
    <property type="match status" value="1"/>
</dbReference>
<keyword evidence="5" id="KW-0031">Aminopeptidase</keyword>
<dbReference type="GO" id="GO:0006508">
    <property type="term" value="P:proteolysis"/>
    <property type="evidence" value="ECO:0007669"/>
    <property type="project" value="UniProtKB-KW"/>
</dbReference>
<keyword evidence="6" id="KW-0645">Protease</keyword>
<evidence type="ECO:0000256" key="7">
    <source>
        <dbReference type="ARBA" id="ARBA00022723"/>
    </source>
</evidence>
<dbReference type="AlphaFoldDB" id="A0A1U7NHY9"/>
<dbReference type="Pfam" id="PF02073">
    <property type="entry name" value="Peptidase_M29"/>
    <property type="match status" value="1"/>
</dbReference>
<evidence type="ECO:0000313" key="11">
    <source>
        <dbReference type="Proteomes" id="UP000186341"/>
    </source>
</evidence>
<dbReference type="Proteomes" id="UP000186341">
    <property type="component" value="Unassembled WGS sequence"/>
</dbReference>
<comment type="cofactor">
    <cofactor evidence="1">
        <name>Co(2+)</name>
        <dbReference type="ChEBI" id="CHEBI:48828"/>
    </cofactor>
</comment>
<keyword evidence="11" id="KW-1185">Reference proteome</keyword>
<keyword evidence="7" id="KW-0479">Metal-binding</keyword>
<comment type="caution">
    <text evidence="10">The sequence shown here is derived from an EMBL/GenBank/DDBJ whole genome shotgun (WGS) entry which is preliminary data.</text>
</comment>
<accession>A0A1U7NHY9</accession>
<evidence type="ECO:0000256" key="6">
    <source>
        <dbReference type="ARBA" id="ARBA00022670"/>
    </source>
</evidence>
<keyword evidence="8" id="KW-0378">Hydrolase</keyword>
<dbReference type="GeneID" id="82202154"/>
<evidence type="ECO:0000256" key="8">
    <source>
        <dbReference type="ARBA" id="ARBA00022801"/>
    </source>
</evidence>
<proteinExistence type="inferred from homology"/>
<dbReference type="InterPro" id="IPR035097">
    <property type="entry name" value="M29_N-terminal"/>
</dbReference>
<dbReference type="EMBL" id="MPJW01000077">
    <property type="protein sequence ID" value="OLU41710.1"/>
    <property type="molecule type" value="Genomic_DNA"/>
</dbReference>
<sequence length="418" mass="46939">MNEEYFDKLARLTALRGVNAQPSQTIVLNSPIEAAPLARKIARYAYEAGAREVIVNYSDAKLNHDRYLMADPDVFNECPDWKADFYNQTAEDGASYISITGNDPNLMKDINPSYRILEMRQARLKQDKYRKKIETGEAAWTIVPFAHPDWAKSVFPDLEEGQAIDALWNDIFQICRIDENDPIENWNRHHESFKKRIQKLNNCGLKSLHYTNSLGTDLIIELPEGYLFAGGASIRSDGLLFFPNIPTEEVFTAPLKTGVNGRVVASMPLNVGGKLIEEFEMTFKDGKVVSFSAKEGEETLKEILNTDENSCYLGEVALVPADSPIQSLNRIFYNTLIDENASCHLALGQSYGECIENGLNLESEELEKLGMNQSAAHTDFMIGTEDLSIVGTLKNGEIVPVFENGRFSSWIDEENKDL</sequence>
<dbReference type="GO" id="GO:0008237">
    <property type="term" value="F:metallopeptidase activity"/>
    <property type="evidence" value="ECO:0007669"/>
    <property type="project" value="UniProtKB-KW"/>
</dbReference>
<evidence type="ECO:0000256" key="9">
    <source>
        <dbReference type="ARBA" id="ARBA00023049"/>
    </source>
</evidence>
<dbReference type="InterPro" id="IPR000787">
    <property type="entry name" value="Peptidase_M29"/>
</dbReference>
<evidence type="ECO:0000256" key="1">
    <source>
        <dbReference type="ARBA" id="ARBA00001941"/>
    </source>
</evidence>
<organism evidence="10 11">
    <name type="scientific">Ileibacterium valens</name>
    <dbReference type="NCBI Taxonomy" id="1862668"/>
    <lineage>
        <taxon>Bacteria</taxon>
        <taxon>Bacillati</taxon>
        <taxon>Bacillota</taxon>
        <taxon>Erysipelotrichia</taxon>
        <taxon>Erysipelotrichales</taxon>
        <taxon>Erysipelotrichaceae</taxon>
        <taxon>Ileibacterium</taxon>
    </lineage>
</organism>
<evidence type="ECO:0000256" key="4">
    <source>
        <dbReference type="ARBA" id="ARBA00008236"/>
    </source>
</evidence>
<protein>
    <recommendedName>
        <fullName evidence="12">Aminopeptidase</fullName>
    </recommendedName>
</protein>
<dbReference type="OrthoDB" id="9803993at2"/>